<evidence type="ECO:0000256" key="1">
    <source>
        <dbReference type="SAM" id="SignalP"/>
    </source>
</evidence>
<dbReference type="InterPro" id="IPR036404">
    <property type="entry name" value="Jacalin-like_lectin_dom_sf"/>
</dbReference>
<dbReference type="Proteomes" id="UP001244341">
    <property type="component" value="Chromosome 3b"/>
</dbReference>
<accession>A0ABY8TQK4</accession>
<dbReference type="PROSITE" id="PS51257">
    <property type="entry name" value="PROKAR_LIPOPROTEIN"/>
    <property type="match status" value="1"/>
</dbReference>
<evidence type="ECO:0008006" key="4">
    <source>
        <dbReference type="Google" id="ProtNLM"/>
    </source>
</evidence>
<reference evidence="2 3" key="1">
    <citation type="submission" date="2023-05" db="EMBL/GenBank/DDBJ databases">
        <title>A 100% complete, gapless, phased diploid assembly of the Scenedesmus obliquus UTEX 3031 genome.</title>
        <authorList>
            <person name="Biondi T.C."/>
            <person name="Hanschen E.R."/>
            <person name="Kwon T."/>
            <person name="Eng W."/>
            <person name="Kruse C.P.S."/>
            <person name="Koehler S.I."/>
            <person name="Kunde Y."/>
            <person name="Gleasner C.D."/>
            <person name="You Mak K.T."/>
            <person name="Polle J."/>
            <person name="Hovde B.T."/>
            <person name="Starkenburg S.R."/>
        </authorList>
    </citation>
    <scope>NUCLEOTIDE SEQUENCE [LARGE SCALE GENOMIC DNA]</scope>
    <source>
        <strain evidence="2 3">DOE0152z</strain>
    </source>
</reference>
<feature type="chain" id="PRO_5045623281" description="Jacalin-type lectin domain-containing protein" evidence="1">
    <location>
        <begin position="22"/>
        <end position="974"/>
    </location>
</feature>
<keyword evidence="1" id="KW-0732">Signal</keyword>
<organism evidence="2 3">
    <name type="scientific">Tetradesmus obliquus</name>
    <name type="common">Green alga</name>
    <name type="synonym">Acutodesmus obliquus</name>
    <dbReference type="NCBI Taxonomy" id="3088"/>
    <lineage>
        <taxon>Eukaryota</taxon>
        <taxon>Viridiplantae</taxon>
        <taxon>Chlorophyta</taxon>
        <taxon>core chlorophytes</taxon>
        <taxon>Chlorophyceae</taxon>
        <taxon>CS clade</taxon>
        <taxon>Sphaeropleales</taxon>
        <taxon>Scenedesmaceae</taxon>
        <taxon>Tetradesmus</taxon>
    </lineage>
</organism>
<feature type="signal peptide" evidence="1">
    <location>
        <begin position="1"/>
        <end position="21"/>
    </location>
</feature>
<dbReference type="SUPFAM" id="SSF51101">
    <property type="entry name" value="Mannose-binding lectins"/>
    <property type="match status" value="1"/>
</dbReference>
<protein>
    <recommendedName>
        <fullName evidence="4">Jacalin-type lectin domain-containing protein</fullName>
    </recommendedName>
</protein>
<dbReference type="EMBL" id="CP126210">
    <property type="protein sequence ID" value="WIA11399.1"/>
    <property type="molecule type" value="Genomic_DNA"/>
</dbReference>
<dbReference type="Gene3D" id="2.100.10.30">
    <property type="entry name" value="Jacalin-like lectin domain"/>
    <property type="match status" value="1"/>
</dbReference>
<sequence>MMPRALLAAATLLALIAVAAATAGCTTQVDSSSWLSGAKWLSSFQLYTQETTFKIKGDMTKVNLYYDQEEGCVRGVKPTYGYDAANALRLGTEGDGTKAYFTNDLKLQAGEYFVKAEHRFNASCITYLKLSTNKNRQIMIGNGQSTAPLVPSAPSGAVQSSAGTSSVRFLGFFKGYTDVPNTSAKVGKLQQLQFVWVVRSCPLGDVPSPTPAQPSPPVVVVPTPSPVVTPPPVIIKPSPTPAPAPTPTVGCKPSAAMGCANGKCPTDTCALSGLGMDLLKMICYGVNVTPQPLLGATIGYACHNLACKLDRQNCTSVGLLGLGGYCTGKIVAINAASTLHPTGQALLGYPCIEHTGPVLDLLPVISNTQKGMYMSKAWKACNCNAGLPKVAGPNVSLDMALLFISQIPDKTTTLLTNLFKVGAANASSVDAIAQWVAASAAKMPLPKLAINATSLGTLKMFIPGFQVPAIMVPNISFPLFKAPADLKLPVFKLPDAAMAQVSKLLPLSTLASLVIPDNITVIVPDLAAMLPDLDIPKVTLVGLSDMAETFVDKLPDLPSINLANIQKYNMSDVVVEWVGAVRSTAKLPIMTVGDVKLNALKALIPGLVHPSIIIPNISFPLFSKPATLNVPVFKIPSGTVASVALLLPGLKSLPTILTKSGVALPVNLPGLTLPAVSIGGLLQLANSMGLQAAQASASASSTAVATIDSMGLKDVVAQWLAAHDLGLPLPKMIISNMTANAIKALVPGLTLPSVLLADFGTALLNPAANLSLPLFTIPSAQLSSMKQLLANLTSLPTIITTLETAVETAVPSIRLLTIPNLKALAASLGVVSSFNGTLPNIILPTLPSIPSLEALLRVNATSLASFVTLLSSGNSLPLLEPLKLVTSVANLTTSAWQQLGSSINSVIDAVIPSTASGAAGINLGSMGNIAGIVAGEFNAILNNLNNLKISAPTTATPSVAAQTADDKHSVFLSR</sequence>
<name>A0ABY8TQK4_TETOB</name>
<proteinExistence type="predicted"/>
<keyword evidence="3" id="KW-1185">Reference proteome</keyword>
<evidence type="ECO:0000313" key="3">
    <source>
        <dbReference type="Proteomes" id="UP001244341"/>
    </source>
</evidence>
<gene>
    <name evidence="2" type="ORF">OEZ85_011517</name>
</gene>
<evidence type="ECO:0000313" key="2">
    <source>
        <dbReference type="EMBL" id="WIA11399.1"/>
    </source>
</evidence>